<proteinExistence type="predicted"/>
<dbReference type="SUPFAM" id="SSF56112">
    <property type="entry name" value="Protein kinase-like (PK-like)"/>
    <property type="match status" value="1"/>
</dbReference>
<organism evidence="2">
    <name type="scientific">Tetraselmis chuii</name>
    <dbReference type="NCBI Taxonomy" id="63592"/>
    <lineage>
        <taxon>Eukaryota</taxon>
        <taxon>Viridiplantae</taxon>
        <taxon>Chlorophyta</taxon>
        <taxon>core chlorophytes</taxon>
        <taxon>Chlorodendrophyceae</taxon>
        <taxon>Chlorodendrales</taxon>
        <taxon>Chlorodendraceae</taxon>
        <taxon>Tetraselmis</taxon>
    </lineage>
</organism>
<dbReference type="InterPro" id="IPR051681">
    <property type="entry name" value="Ser/Thr_Kinases-Pseudokinases"/>
</dbReference>
<dbReference type="GO" id="GO:0004674">
    <property type="term" value="F:protein serine/threonine kinase activity"/>
    <property type="evidence" value="ECO:0007669"/>
    <property type="project" value="TreeGrafter"/>
</dbReference>
<evidence type="ECO:0000313" key="2">
    <source>
        <dbReference type="EMBL" id="CAD9208547.1"/>
    </source>
</evidence>
<protein>
    <recommendedName>
        <fullName evidence="1">Protein kinase domain-containing protein</fullName>
    </recommendedName>
</protein>
<name>A0A7S1SU45_9CHLO</name>
<dbReference type="EMBL" id="HBGG01020771">
    <property type="protein sequence ID" value="CAD9208547.1"/>
    <property type="molecule type" value="Transcribed_RNA"/>
</dbReference>
<dbReference type="InterPro" id="IPR000719">
    <property type="entry name" value="Prot_kinase_dom"/>
</dbReference>
<dbReference type="Pfam" id="PF00069">
    <property type="entry name" value="Pkinase"/>
    <property type="match status" value="1"/>
</dbReference>
<dbReference type="SMART" id="SM00220">
    <property type="entry name" value="S_TKc"/>
    <property type="match status" value="1"/>
</dbReference>
<reference evidence="2" key="1">
    <citation type="submission" date="2021-01" db="EMBL/GenBank/DDBJ databases">
        <authorList>
            <person name="Corre E."/>
            <person name="Pelletier E."/>
            <person name="Niang G."/>
            <person name="Scheremetjew M."/>
            <person name="Finn R."/>
            <person name="Kale V."/>
            <person name="Holt S."/>
            <person name="Cochrane G."/>
            <person name="Meng A."/>
            <person name="Brown T."/>
            <person name="Cohen L."/>
        </authorList>
    </citation>
    <scope>NUCLEOTIDE SEQUENCE</scope>
    <source>
        <strain evidence="2">PLY429</strain>
    </source>
</reference>
<feature type="domain" description="Protein kinase" evidence="1">
    <location>
        <begin position="89"/>
        <end position="349"/>
    </location>
</feature>
<gene>
    <name evidence="2" type="ORF">TCHU04912_LOCUS10784</name>
</gene>
<sequence length="470" mass="51640">MLVFAMSYAFHVEKLFGLKTIALSLRSPPPACDSPLCSCIHRHPGLFHPLAGHFGLSILRRRGKNCSWCDCLHDKPDLHVNYAELKPLVRESNYIAGGSFGSVYRAHWRGQDVAIKEIIGDVDRDVLDDYVAEVESSRKYAAKCKYIVPLLGASASLPKLYLISKFMEGGTLHHRIHGQEGLQDPMSLAEVLCYAKDIANGLVALHPTYAHRDLKPENILLDGKGRAMISDLGLGRPAACLEDEPRGDSCVSGTAAYMAPEQIDGMSPSKVDIFALGVIINECLAGEVPFSNYNSALQIQIAVAERGERPKLAAGLPPKVQRLIELCWDGDYNRRPAAWEVVHILDALILQSDVTWLGRTTQLVDTLHRRLRERTLGGGSFPGRVTFTSARNLTVESDASAPPMLTDQPCECELGHHEYPISMKSVIFDFLDDNARSSRSIVGANDVRVNDADHDVAKVDHDVVAEVDGD</sequence>
<dbReference type="PROSITE" id="PS00108">
    <property type="entry name" value="PROTEIN_KINASE_ST"/>
    <property type="match status" value="1"/>
</dbReference>
<dbReference type="AlphaFoldDB" id="A0A7S1SU45"/>
<dbReference type="InterPro" id="IPR011009">
    <property type="entry name" value="Kinase-like_dom_sf"/>
</dbReference>
<dbReference type="PROSITE" id="PS50011">
    <property type="entry name" value="PROTEIN_KINASE_DOM"/>
    <property type="match status" value="1"/>
</dbReference>
<dbReference type="GO" id="GO:0005524">
    <property type="term" value="F:ATP binding"/>
    <property type="evidence" value="ECO:0007669"/>
    <property type="project" value="InterPro"/>
</dbReference>
<dbReference type="InterPro" id="IPR008271">
    <property type="entry name" value="Ser/Thr_kinase_AS"/>
</dbReference>
<dbReference type="Gene3D" id="1.10.510.10">
    <property type="entry name" value="Transferase(Phosphotransferase) domain 1"/>
    <property type="match status" value="1"/>
</dbReference>
<accession>A0A7S1SU45</accession>
<evidence type="ECO:0000259" key="1">
    <source>
        <dbReference type="PROSITE" id="PS50011"/>
    </source>
</evidence>
<dbReference type="PANTHER" id="PTHR44329">
    <property type="entry name" value="SERINE/THREONINE-PROTEIN KINASE TNNI3K-RELATED"/>
    <property type="match status" value="1"/>
</dbReference>